<dbReference type="AlphaFoldDB" id="A0A8S1ITJ6"/>
<proteinExistence type="predicted"/>
<reference evidence="2" key="1">
    <citation type="submission" date="2020-12" db="EMBL/GenBank/DDBJ databases">
        <authorList>
            <person name="Iha C."/>
        </authorList>
    </citation>
    <scope>NUCLEOTIDE SEQUENCE</scope>
</reference>
<organism evidence="2 3">
    <name type="scientific">Ostreobium quekettii</name>
    <dbReference type="NCBI Taxonomy" id="121088"/>
    <lineage>
        <taxon>Eukaryota</taxon>
        <taxon>Viridiplantae</taxon>
        <taxon>Chlorophyta</taxon>
        <taxon>core chlorophytes</taxon>
        <taxon>Ulvophyceae</taxon>
        <taxon>TCBD clade</taxon>
        <taxon>Bryopsidales</taxon>
        <taxon>Ostreobineae</taxon>
        <taxon>Ostreobiaceae</taxon>
        <taxon>Ostreobium</taxon>
    </lineage>
</organism>
<dbReference type="EMBL" id="CAJHUC010000809">
    <property type="protein sequence ID" value="CAD7698325.1"/>
    <property type="molecule type" value="Genomic_DNA"/>
</dbReference>
<comment type="caution">
    <text evidence="2">The sequence shown here is derived from an EMBL/GenBank/DDBJ whole genome shotgun (WGS) entry which is preliminary data.</text>
</comment>
<evidence type="ECO:0000313" key="3">
    <source>
        <dbReference type="Proteomes" id="UP000708148"/>
    </source>
</evidence>
<feature type="region of interest" description="Disordered" evidence="1">
    <location>
        <begin position="96"/>
        <end position="165"/>
    </location>
</feature>
<evidence type="ECO:0000256" key="1">
    <source>
        <dbReference type="SAM" id="MobiDB-lite"/>
    </source>
</evidence>
<protein>
    <submittedName>
        <fullName evidence="2">Uncharacterized protein</fullName>
    </submittedName>
</protein>
<name>A0A8S1ITJ6_9CHLO</name>
<sequence>MICPLQGNTKKAALHPISPNLNAQSGSKTPPTEIADSILTSPWTSWFLDPEQRTHAAGEIALNRVGLGAAGPEEATACAADECLTWRAEEEILETGEDLSTQGMAGQPGLSESLMGPSEIAQGGGRPKGSRKAWGFSSSDQSLHHPPARMEEPKRRSVVMDFGHL</sequence>
<accession>A0A8S1ITJ6</accession>
<gene>
    <name evidence="2" type="ORF">OSTQU699_LOCUS3686</name>
</gene>
<keyword evidence="3" id="KW-1185">Reference proteome</keyword>
<dbReference type="Proteomes" id="UP000708148">
    <property type="component" value="Unassembled WGS sequence"/>
</dbReference>
<evidence type="ECO:0000313" key="2">
    <source>
        <dbReference type="EMBL" id="CAD7698325.1"/>
    </source>
</evidence>